<evidence type="ECO:0000256" key="1">
    <source>
        <dbReference type="SAM" id="SignalP"/>
    </source>
</evidence>
<organism evidence="2 3">
    <name type="scientific">Hymenobacter saemangeumensis</name>
    <dbReference type="NCBI Taxonomy" id="1084522"/>
    <lineage>
        <taxon>Bacteria</taxon>
        <taxon>Pseudomonadati</taxon>
        <taxon>Bacteroidota</taxon>
        <taxon>Cytophagia</taxon>
        <taxon>Cytophagales</taxon>
        <taxon>Hymenobacteraceae</taxon>
        <taxon>Hymenobacter</taxon>
    </lineage>
</organism>
<proteinExistence type="predicted"/>
<dbReference type="Proteomes" id="UP001501153">
    <property type="component" value="Unassembled WGS sequence"/>
</dbReference>
<evidence type="ECO:0000313" key="2">
    <source>
        <dbReference type="EMBL" id="GAA4362857.1"/>
    </source>
</evidence>
<comment type="caution">
    <text evidence="2">The sequence shown here is derived from an EMBL/GenBank/DDBJ whole genome shotgun (WGS) entry which is preliminary data.</text>
</comment>
<name>A0ABP8ILY5_9BACT</name>
<feature type="chain" id="PRO_5045510883" evidence="1">
    <location>
        <begin position="22"/>
        <end position="145"/>
    </location>
</feature>
<evidence type="ECO:0000313" key="3">
    <source>
        <dbReference type="Proteomes" id="UP001501153"/>
    </source>
</evidence>
<gene>
    <name evidence="2" type="ORF">GCM10023185_31120</name>
</gene>
<sequence>MTRLLPALTGLLFALSFTAAAQSAGPVADSPAEERKLSLRGPEHARLVRELLTYETRNIRQFLSSEVILRYDGFVYVLINNATLAAVNGGHYSVTFFNAQNIPLQTTTGNFGPMPPGGSRNEFVRFDLPTRATRAVLTVSHAQAE</sequence>
<keyword evidence="3" id="KW-1185">Reference proteome</keyword>
<dbReference type="RefSeq" id="WP_345237020.1">
    <property type="nucleotide sequence ID" value="NZ_BAABGZ010000067.1"/>
</dbReference>
<keyword evidence="1" id="KW-0732">Signal</keyword>
<feature type="signal peptide" evidence="1">
    <location>
        <begin position="1"/>
        <end position="21"/>
    </location>
</feature>
<accession>A0ABP8ILY5</accession>
<protein>
    <submittedName>
        <fullName evidence="2">Uncharacterized protein</fullName>
    </submittedName>
</protein>
<dbReference type="EMBL" id="BAABGZ010000067">
    <property type="protein sequence ID" value="GAA4362857.1"/>
    <property type="molecule type" value="Genomic_DNA"/>
</dbReference>
<reference evidence="3" key="1">
    <citation type="journal article" date="2019" name="Int. J. Syst. Evol. Microbiol.">
        <title>The Global Catalogue of Microorganisms (GCM) 10K type strain sequencing project: providing services to taxonomists for standard genome sequencing and annotation.</title>
        <authorList>
            <consortium name="The Broad Institute Genomics Platform"/>
            <consortium name="The Broad Institute Genome Sequencing Center for Infectious Disease"/>
            <person name="Wu L."/>
            <person name="Ma J."/>
        </authorList>
    </citation>
    <scope>NUCLEOTIDE SEQUENCE [LARGE SCALE GENOMIC DNA]</scope>
    <source>
        <strain evidence="3">JCM 17923</strain>
    </source>
</reference>